<dbReference type="Gene3D" id="1.25.40.880">
    <property type="entry name" value="Alkyl sulfatase, dimerisation domain"/>
    <property type="match status" value="1"/>
</dbReference>
<reference evidence="2 3" key="1">
    <citation type="journal article" date="2023" name="ISME J.">
        <title>Thermophilic Dehalococcoidia with unusual traits shed light on an unexpected past.</title>
        <authorList>
            <person name="Palmer M."/>
            <person name="Covington J.K."/>
            <person name="Zhou E.M."/>
            <person name="Thomas S.C."/>
            <person name="Habib N."/>
            <person name="Seymour C.O."/>
            <person name="Lai D."/>
            <person name="Johnston J."/>
            <person name="Hashimi A."/>
            <person name="Jiao J.Y."/>
            <person name="Muok A.R."/>
            <person name="Liu L."/>
            <person name="Xian W.D."/>
            <person name="Zhi X.Y."/>
            <person name="Li M.M."/>
            <person name="Silva L.P."/>
            <person name="Bowen B.P."/>
            <person name="Louie K."/>
            <person name="Briegel A."/>
            <person name="Pett-Ridge J."/>
            <person name="Weber P.K."/>
            <person name="Tocheva E.I."/>
            <person name="Woyke T."/>
            <person name="Northen T.R."/>
            <person name="Mayali X."/>
            <person name="Li W.J."/>
            <person name="Hedlund B.P."/>
        </authorList>
    </citation>
    <scope>NUCLEOTIDE SEQUENCE [LARGE SCALE GENOMIC DNA]</scope>
    <source>
        <strain evidence="2 3">YIM 72310</strain>
    </source>
</reference>
<dbReference type="InterPro" id="IPR001279">
    <property type="entry name" value="Metallo-B-lactamas"/>
</dbReference>
<feature type="domain" description="Metallo-beta-lactamase" evidence="1">
    <location>
        <begin position="44"/>
        <end position="245"/>
    </location>
</feature>
<accession>A0ABY7M512</accession>
<sequence length="428" mass="48365">MPTIRDLADRLWNGDITTADYHPVGWRHPEAEEIAEGVLFYKGIASANTIDTGDGLVMLDTGAVNDTRPLHEQVRRWRPEAPLRAAVFSHHHVDHIFGVGPFEQEADERRWPRPIVYGHELLESHFARYQRTLGWNTAINRRQFAIDAPGFSWPRQYRLPDVTYTRRLTFRQGSLTFELRHTRGETEDATWTWIPERKLLAPGDLFIWAVPNAGNPQKVQRYCGEWAAGLREMASLGAELLLPGHGLPIFGADRIRQALLDAAELLESIEDQVLALMNTGCTLDRILHEVQVPARLLDKPYLRPVYDDPQFLVRNVWRLYGGWYDGEPDNLLPAPRAEQAREWVALAGGLDRVLERAAALRAEGNLRLACHLVEYAVIAEPGSRAAHDLRAEIYAARAALQPSSMARNILNHAALASRQGKRDLAGDF</sequence>
<evidence type="ECO:0000313" key="3">
    <source>
        <dbReference type="Proteomes" id="UP001212803"/>
    </source>
</evidence>
<organism evidence="2 3">
    <name type="scientific">Tepidiforma flava</name>
    <dbReference type="NCBI Taxonomy" id="3004094"/>
    <lineage>
        <taxon>Bacteria</taxon>
        <taxon>Bacillati</taxon>
        <taxon>Chloroflexota</taxon>
        <taxon>Tepidiformia</taxon>
        <taxon>Tepidiformales</taxon>
        <taxon>Tepidiformaceae</taxon>
        <taxon>Tepidiforma</taxon>
    </lineage>
</organism>
<gene>
    <name evidence="2" type="ORF">O0235_08695</name>
</gene>
<dbReference type="PANTHER" id="PTHR43223:SF2">
    <property type="entry name" value="METALLO-BETA-LACTAMASE DOMAIN-CONTAINING PROTEIN"/>
    <property type="match status" value="1"/>
</dbReference>
<dbReference type="SUPFAM" id="SSF56281">
    <property type="entry name" value="Metallo-hydrolase/oxidoreductase"/>
    <property type="match status" value="1"/>
</dbReference>
<dbReference type="InterPro" id="IPR052195">
    <property type="entry name" value="Bact_Alkyl/Aryl-Sulfatase"/>
</dbReference>
<evidence type="ECO:0000259" key="1">
    <source>
        <dbReference type="SMART" id="SM00849"/>
    </source>
</evidence>
<proteinExistence type="predicted"/>
<dbReference type="SMART" id="SM00849">
    <property type="entry name" value="Lactamase_B"/>
    <property type="match status" value="1"/>
</dbReference>
<keyword evidence="3" id="KW-1185">Reference proteome</keyword>
<protein>
    <submittedName>
        <fullName evidence="2">MBL fold metallo-hydrolase</fullName>
    </submittedName>
</protein>
<dbReference type="EMBL" id="CP115149">
    <property type="protein sequence ID" value="WBL34871.1"/>
    <property type="molecule type" value="Genomic_DNA"/>
</dbReference>
<dbReference type="InterPro" id="IPR029228">
    <property type="entry name" value="Alkyl_sulf_dimr"/>
</dbReference>
<dbReference type="RefSeq" id="WP_270055399.1">
    <property type="nucleotide sequence ID" value="NZ_CP115149.1"/>
</dbReference>
<dbReference type="Gene3D" id="3.60.15.10">
    <property type="entry name" value="Ribonuclease Z/Hydroxyacylglutathione hydrolase-like"/>
    <property type="match status" value="1"/>
</dbReference>
<dbReference type="PANTHER" id="PTHR43223">
    <property type="entry name" value="ALKYL/ARYL-SULFATASE"/>
    <property type="match status" value="1"/>
</dbReference>
<dbReference type="InterPro" id="IPR038536">
    <property type="entry name" value="Alkyl/aryl-sulf_dimr_sf"/>
</dbReference>
<evidence type="ECO:0000313" key="2">
    <source>
        <dbReference type="EMBL" id="WBL34871.1"/>
    </source>
</evidence>
<name>A0ABY7M512_9CHLR</name>
<dbReference type="Pfam" id="PF00753">
    <property type="entry name" value="Lactamase_B"/>
    <property type="match status" value="1"/>
</dbReference>
<dbReference type="InterPro" id="IPR036866">
    <property type="entry name" value="RibonucZ/Hydroxyglut_hydro"/>
</dbReference>
<dbReference type="Pfam" id="PF14863">
    <property type="entry name" value="Alkyl_sulf_dimr"/>
    <property type="match status" value="1"/>
</dbReference>
<dbReference type="Proteomes" id="UP001212803">
    <property type="component" value="Chromosome"/>
</dbReference>